<evidence type="ECO:0000313" key="2">
    <source>
        <dbReference type="EMBL" id="AAZ46583.1"/>
    </source>
</evidence>
<organism evidence="2">
    <name type="scientific">Dechloromonas aromatica (strain RCB)</name>
    <dbReference type="NCBI Taxonomy" id="159087"/>
    <lineage>
        <taxon>Bacteria</taxon>
        <taxon>Pseudomonadati</taxon>
        <taxon>Pseudomonadota</taxon>
        <taxon>Betaproteobacteria</taxon>
        <taxon>Rhodocyclales</taxon>
        <taxon>Azonexaceae</taxon>
        <taxon>Dechloromonas</taxon>
    </lineage>
</organism>
<accession>Q47EZ8</accession>
<dbReference type="HOGENOM" id="CLU_1224227_0_0_4"/>
<dbReference type="KEGG" id="dar:Daro_1837"/>
<feature type="transmembrane region" description="Helical" evidence="1">
    <location>
        <begin position="178"/>
        <end position="195"/>
    </location>
</feature>
<reference evidence="2" key="1">
    <citation type="submission" date="2005-08" db="EMBL/GenBank/DDBJ databases">
        <title>Complete sequence of Dechloromonas aromatica RCB.</title>
        <authorList>
            <person name="Salinero K.K."/>
            <person name="Copeland A."/>
            <person name="Lucas S."/>
            <person name="Lapidus A."/>
            <person name="Barry K."/>
            <person name="Detter J.C."/>
            <person name="Glavina T."/>
            <person name="Hammon N."/>
            <person name="Israni S."/>
            <person name="Pitluck S."/>
            <person name="Di Bartolo G."/>
            <person name="Trong S."/>
            <person name="Schmutz J."/>
            <person name="Larimer F."/>
            <person name="Land M."/>
            <person name="Ivanova N."/>
            <person name="Richardson P."/>
        </authorList>
    </citation>
    <scope>NUCLEOTIDE SEQUENCE</scope>
    <source>
        <strain evidence="2">RCB</strain>
    </source>
</reference>
<dbReference type="eggNOG" id="ENOG50331PN">
    <property type="taxonomic scope" value="Bacteria"/>
</dbReference>
<dbReference type="OrthoDB" id="7345868at2"/>
<sequence>MTQAAELAQRIVVLHREPGYLRLELPAEICGEVALTAIEQGMKTLAGLSSAAVDRGWKRISIRYDAQALSPAQVARHLFSLLPGLPLEAEAESSAAEPEVPPSFNLNNGIQPLLDKVKAVIIPAAPPPEGSLQARFQPMVESALTEKAITNFFNDIVAFYLIRVHWDLITKRWLQNPVANSNAWLTVFYLVFLLVRYRKTK</sequence>
<keyword evidence="1" id="KW-0812">Transmembrane</keyword>
<proteinExistence type="predicted"/>
<evidence type="ECO:0000256" key="1">
    <source>
        <dbReference type="SAM" id="Phobius"/>
    </source>
</evidence>
<dbReference type="STRING" id="159087.Daro_1837"/>
<keyword evidence="1" id="KW-0472">Membrane</keyword>
<gene>
    <name evidence="2" type="ordered locus">Daro_1837</name>
</gene>
<dbReference type="EMBL" id="CP000089">
    <property type="protein sequence ID" value="AAZ46583.1"/>
    <property type="molecule type" value="Genomic_DNA"/>
</dbReference>
<dbReference type="AlphaFoldDB" id="Q47EZ8"/>
<name>Q47EZ8_DECAR</name>
<keyword evidence="1" id="KW-1133">Transmembrane helix</keyword>
<protein>
    <submittedName>
        <fullName evidence="2">Uncharacterized protein</fullName>
    </submittedName>
</protein>